<evidence type="ECO:0000313" key="2">
    <source>
        <dbReference type="EMBL" id="EFM46960.1"/>
    </source>
</evidence>
<sequence length="39" mass="4410">MTGNPEPRGYLPTAPNKFENTTPRMCKEITDFFTHPGNV</sequence>
<name>E0QNI8_9ACTO</name>
<dbReference type="Proteomes" id="UP000003045">
    <property type="component" value="Unassembled WGS sequence"/>
</dbReference>
<organism evidence="2 3">
    <name type="scientific">Mobiluncus mulieris ATCC 35239</name>
    <dbReference type="NCBI Taxonomy" id="871571"/>
    <lineage>
        <taxon>Bacteria</taxon>
        <taxon>Bacillati</taxon>
        <taxon>Actinomycetota</taxon>
        <taxon>Actinomycetes</taxon>
        <taxon>Actinomycetales</taxon>
        <taxon>Actinomycetaceae</taxon>
        <taxon>Mobiluncus</taxon>
    </lineage>
</organism>
<comment type="caution">
    <text evidence="2">The sequence shown here is derived from an EMBL/GenBank/DDBJ whole genome shotgun (WGS) entry which is preliminary data.</text>
</comment>
<evidence type="ECO:0000256" key="1">
    <source>
        <dbReference type="SAM" id="MobiDB-lite"/>
    </source>
</evidence>
<feature type="region of interest" description="Disordered" evidence="1">
    <location>
        <begin position="1"/>
        <end position="22"/>
    </location>
</feature>
<keyword evidence="3" id="KW-1185">Reference proteome</keyword>
<gene>
    <name evidence="2" type="ORF">HMPREF0580_0452</name>
</gene>
<dbReference type="AlphaFoldDB" id="E0QNI8"/>
<dbReference type="EMBL" id="AEET01000012">
    <property type="protein sequence ID" value="EFM46960.1"/>
    <property type="molecule type" value="Genomic_DNA"/>
</dbReference>
<evidence type="ECO:0000313" key="3">
    <source>
        <dbReference type="Proteomes" id="UP000003045"/>
    </source>
</evidence>
<dbReference type="HOGENOM" id="CLU_3312886_0_0_11"/>
<accession>E0QNI8</accession>
<proteinExistence type="predicted"/>
<reference evidence="2" key="1">
    <citation type="submission" date="2010-08" db="EMBL/GenBank/DDBJ databases">
        <authorList>
            <person name="Muzny D."/>
            <person name="Qin X."/>
            <person name="Deng J."/>
            <person name="Jiang H."/>
            <person name="Liu Y."/>
            <person name="Qu J."/>
            <person name="Song X.-Z."/>
            <person name="Zhang L."/>
            <person name="Thornton R."/>
            <person name="Coyle M."/>
            <person name="Francisco L."/>
            <person name="Jackson L."/>
            <person name="Javaid M."/>
            <person name="Korchina V."/>
            <person name="Kovar C."/>
            <person name="Mata R."/>
            <person name="Mathew T."/>
            <person name="Ngo R."/>
            <person name="Nguyen L."/>
            <person name="Nguyen N."/>
            <person name="Okwuonu G."/>
            <person name="Ongeri F."/>
            <person name="Pham C."/>
            <person name="Simmons D."/>
            <person name="Wilczek-Boney K."/>
            <person name="Hale W."/>
            <person name="Jakkamsetti A."/>
            <person name="Pham P."/>
            <person name="Ruth R."/>
            <person name="San Lucas F."/>
            <person name="Warren J."/>
            <person name="Zhang J."/>
            <person name="Zhao Z."/>
            <person name="Zhou C."/>
            <person name="Zhu D."/>
            <person name="Lee S."/>
            <person name="Bess C."/>
            <person name="Blankenburg K."/>
            <person name="Forbes L."/>
            <person name="Fu Q."/>
            <person name="Gubbala S."/>
            <person name="Hirani K."/>
            <person name="Jayaseelan J.C."/>
            <person name="Lara F."/>
            <person name="Munidasa M."/>
            <person name="Palculict T."/>
            <person name="Patil S."/>
            <person name="Pu L.-L."/>
            <person name="Saada N."/>
            <person name="Tang L."/>
            <person name="Weissenberger G."/>
            <person name="Zhu Y."/>
            <person name="Hemphill L."/>
            <person name="Shang Y."/>
            <person name="Youmans B."/>
            <person name="Ayvaz T."/>
            <person name="Ross M."/>
            <person name="Santibanez J."/>
            <person name="Aqrawi P."/>
            <person name="Gross S."/>
            <person name="Joshi V."/>
            <person name="Fowler G."/>
            <person name="Nazareth L."/>
            <person name="Reid J."/>
            <person name="Worley K."/>
            <person name="Petrosino J."/>
            <person name="Highlander S."/>
            <person name="Gibbs R."/>
        </authorList>
    </citation>
    <scope>NUCLEOTIDE SEQUENCE [LARGE SCALE GENOMIC DNA]</scope>
    <source>
        <strain evidence="2">ATCC 35239</strain>
    </source>
</reference>
<protein>
    <submittedName>
        <fullName evidence="2">Uncharacterized protein</fullName>
    </submittedName>
</protein>